<dbReference type="EMBL" id="JABYQV010000012">
    <property type="protein sequence ID" value="NVP32183.1"/>
    <property type="molecule type" value="Genomic_DNA"/>
</dbReference>
<dbReference type="GeneID" id="78484885"/>
<reference evidence="5 6" key="1">
    <citation type="submission" date="2020-05" db="EMBL/GenBank/DDBJ databases">
        <title>Draft Genome Sequences of Sphingomonas sp. Isolated from the International Space Station.</title>
        <authorList>
            <person name="Bijlani S."/>
            <person name="Singh N.K."/>
            <person name="Mason C.E."/>
            <person name="Wang C.C."/>
            <person name="Venkateswaran K."/>
        </authorList>
    </citation>
    <scope>NUCLEOTIDE SEQUENCE [LARGE SCALE GENOMIC DNA]</scope>
    <source>
        <strain evidence="3 6">IIF7SW-B5</strain>
        <strain evidence="4">ISS-IIF7SWP</strain>
    </source>
</reference>
<sequence>MASHAITSETPHGLSVGNVFSRSFNVIKANPVATLGLTFVLIAVPQLIIDLLMGPAWRAAQANQGLYVGIGLYGIVAALLWLVAYGALIHVAIAHDQGRTARVAEVLRLGVSRALPLLAVQILFLIGVWLGFVFLVVPGIILAVMWSVSTTAVVAERTGIVGAFGRSRALTKGARWRVFGIGLLAIVIYFLVSLALGIGSMAASGTLGAFSGHVETAAIQSPSILLQLLQSVITAAIITWATLVFAAIFIELRHWKDGPDVDRLTEIFA</sequence>
<dbReference type="RefSeq" id="WP_061778958.1">
    <property type="nucleotide sequence ID" value="NZ_JABEOV010000005.1"/>
</dbReference>
<comment type="caution">
    <text evidence="4">The sequence shown here is derived from an EMBL/GenBank/DDBJ whole genome shotgun (WGS) entry which is preliminary data.</text>
</comment>
<feature type="transmembrane region" description="Helical" evidence="1">
    <location>
        <begin position="143"/>
        <end position="164"/>
    </location>
</feature>
<dbReference type="EMBL" id="JABEOV010000005">
    <property type="protein sequence ID" value="NNG52437.1"/>
    <property type="molecule type" value="Genomic_DNA"/>
</dbReference>
<dbReference type="AlphaFoldDB" id="A0A7Y7QWX9"/>
<protein>
    <recommendedName>
        <fullName evidence="2">DUF7847 domain-containing protein</fullName>
    </recommendedName>
</protein>
<evidence type="ECO:0000259" key="2">
    <source>
        <dbReference type="Pfam" id="PF25231"/>
    </source>
</evidence>
<dbReference type="Proteomes" id="UP000531581">
    <property type="component" value="Unassembled WGS sequence"/>
</dbReference>
<evidence type="ECO:0000313" key="6">
    <source>
        <dbReference type="Proteomes" id="UP000557656"/>
    </source>
</evidence>
<dbReference type="InterPro" id="IPR057169">
    <property type="entry name" value="DUF7847"/>
</dbReference>
<accession>A0A7Y7QWX9</accession>
<organism evidence="4 5">
    <name type="scientific">Sphingomonas sanguinis</name>
    <dbReference type="NCBI Taxonomy" id="33051"/>
    <lineage>
        <taxon>Bacteria</taxon>
        <taxon>Pseudomonadati</taxon>
        <taxon>Pseudomonadota</taxon>
        <taxon>Alphaproteobacteria</taxon>
        <taxon>Sphingomonadales</taxon>
        <taxon>Sphingomonadaceae</taxon>
        <taxon>Sphingomonas</taxon>
    </lineage>
</organism>
<gene>
    <name evidence="3" type="ORF">HKX05_03635</name>
    <name evidence="4" type="ORF">HLV41_14110</name>
</gene>
<dbReference type="Proteomes" id="UP000557656">
    <property type="component" value="Unassembled WGS sequence"/>
</dbReference>
<keyword evidence="1" id="KW-0472">Membrane</keyword>
<dbReference type="Pfam" id="PF25231">
    <property type="entry name" value="DUF7847"/>
    <property type="match status" value="1"/>
</dbReference>
<feature type="transmembrane region" description="Helical" evidence="1">
    <location>
        <begin position="32"/>
        <end position="54"/>
    </location>
</feature>
<evidence type="ECO:0000313" key="4">
    <source>
        <dbReference type="EMBL" id="NVP32183.1"/>
    </source>
</evidence>
<evidence type="ECO:0000313" key="5">
    <source>
        <dbReference type="Proteomes" id="UP000531581"/>
    </source>
</evidence>
<feature type="transmembrane region" description="Helical" evidence="1">
    <location>
        <begin position="176"/>
        <end position="204"/>
    </location>
</feature>
<name>A0A7Y7QWX9_9SPHN</name>
<feature type="transmembrane region" description="Helical" evidence="1">
    <location>
        <begin position="66"/>
        <end position="93"/>
    </location>
</feature>
<feature type="transmembrane region" description="Helical" evidence="1">
    <location>
        <begin position="224"/>
        <end position="250"/>
    </location>
</feature>
<feature type="domain" description="DUF7847" evidence="2">
    <location>
        <begin position="15"/>
        <end position="248"/>
    </location>
</feature>
<keyword evidence="6" id="KW-1185">Reference proteome</keyword>
<proteinExistence type="predicted"/>
<evidence type="ECO:0000313" key="3">
    <source>
        <dbReference type="EMBL" id="NNG52437.1"/>
    </source>
</evidence>
<keyword evidence="1" id="KW-0812">Transmembrane</keyword>
<keyword evidence="1" id="KW-1133">Transmembrane helix</keyword>
<evidence type="ECO:0000256" key="1">
    <source>
        <dbReference type="SAM" id="Phobius"/>
    </source>
</evidence>
<feature type="transmembrane region" description="Helical" evidence="1">
    <location>
        <begin position="114"/>
        <end position="137"/>
    </location>
</feature>